<dbReference type="Gene3D" id="3.40.50.720">
    <property type="entry name" value="NAD(P)-binding Rossmann-like Domain"/>
    <property type="match status" value="1"/>
</dbReference>
<comment type="subcellular location">
    <subcellularLocation>
        <location evidence="1">Cytoplasm</location>
    </subcellularLocation>
</comment>
<feature type="domain" description="Mur ligase N-terminal catalytic" evidence="15">
    <location>
        <begin position="7"/>
        <end position="108"/>
    </location>
</feature>
<proteinExistence type="predicted"/>
<dbReference type="GO" id="GO:0008360">
    <property type="term" value="P:regulation of cell shape"/>
    <property type="evidence" value="ECO:0007669"/>
    <property type="project" value="UniProtKB-KW"/>
</dbReference>
<keyword evidence="8" id="KW-0067">ATP-binding</keyword>
<organism evidence="18 19">
    <name type="scientific">Candidatus Roizmanbacteria bacterium GW2011_GWA2_37_7</name>
    <dbReference type="NCBI Taxonomy" id="1618481"/>
    <lineage>
        <taxon>Bacteria</taxon>
        <taxon>Candidatus Roizmaniibacteriota</taxon>
    </lineage>
</organism>
<reference evidence="18 19" key="1">
    <citation type="journal article" date="2015" name="Nature">
        <title>rRNA introns, odd ribosomes, and small enigmatic genomes across a large radiation of phyla.</title>
        <authorList>
            <person name="Brown C.T."/>
            <person name="Hug L.A."/>
            <person name="Thomas B.C."/>
            <person name="Sharon I."/>
            <person name="Castelle C.J."/>
            <person name="Singh A."/>
            <person name="Wilkins M.J."/>
            <person name="Williams K.H."/>
            <person name="Banfield J.F."/>
        </authorList>
    </citation>
    <scope>NUCLEOTIDE SEQUENCE [LARGE SCALE GENOMIC DNA]</scope>
</reference>
<dbReference type="PANTHER" id="PTHR43445">
    <property type="entry name" value="UDP-N-ACETYLMURAMATE--L-ALANINE LIGASE-RELATED"/>
    <property type="match status" value="1"/>
</dbReference>
<evidence type="ECO:0000256" key="6">
    <source>
        <dbReference type="ARBA" id="ARBA00022618"/>
    </source>
</evidence>
<dbReference type="SUPFAM" id="SSF53244">
    <property type="entry name" value="MurD-like peptide ligases, peptide-binding domain"/>
    <property type="match status" value="1"/>
</dbReference>
<dbReference type="InterPro" id="IPR004101">
    <property type="entry name" value="Mur_ligase_C"/>
</dbReference>
<accession>A0A0G0HJC3</accession>
<gene>
    <name evidence="18" type="ORF">US54_C0006G0013</name>
</gene>
<evidence type="ECO:0000259" key="16">
    <source>
        <dbReference type="Pfam" id="PF02875"/>
    </source>
</evidence>
<keyword evidence="12" id="KW-0961">Cell wall biogenesis/degradation</keyword>
<keyword evidence="6" id="KW-0132">Cell division</keyword>
<feature type="domain" description="Mur ligase central" evidence="17">
    <location>
        <begin position="114"/>
        <end position="307"/>
    </location>
</feature>
<comment type="pathway">
    <text evidence="2">Cell wall biogenesis; peptidoglycan biosynthesis.</text>
</comment>
<dbReference type="InterPro" id="IPR036565">
    <property type="entry name" value="Mur-like_cat_sf"/>
</dbReference>
<dbReference type="InterPro" id="IPR050061">
    <property type="entry name" value="MurCDEF_pg_biosynth"/>
</dbReference>
<evidence type="ECO:0000256" key="7">
    <source>
        <dbReference type="ARBA" id="ARBA00022741"/>
    </source>
</evidence>
<evidence type="ECO:0000256" key="14">
    <source>
        <dbReference type="NCBIfam" id="TIGR01082"/>
    </source>
</evidence>
<feature type="domain" description="Mur ligase C-terminal" evidence="16">
    <location>
        <begin position="330"/>
        <end position="463"/>
    </location>
</feature>
<evidence type="ECO:0000313" key="19">
    <source>
        <dbReference type="Proteomes" id="UP000034471"/>
    </source>
</evidence>
<dbReference type="Pfam" id="PF01225">
    <property type="entry name" value="Mur_ligase"/>
    <property type="match status" value="1"/>
</dbReference>
<comment type="catalytic activity">
    <reaction evidence="13">
        <text>UDP-N-acetyl-alpha-D-muramate + L-alanine + ATP = UDP-N-acetyl-alpha-D-muramoyl-L-alanine + ADP + phosphate + H(+)</text>
        <dbReference type="Rhea" id="RHEA:23372"/>
        <dbReference type="ChEBI" id="CHEBI:15378"/>
        <dbReference type="ChEBI" id="CHEBI:30616"/>
        <dbReference type="ChEBI" id="CHEBI:43474"/>
        <dbReference type="ChEBI" id="CHEBI:57972"/>
        <dbReference type="ChEBI" id="CHEBI:70757"/>
        <dbReference type="ChEBI" id="CHEBI:83898"/>
        <dbReference type="ChEBI" id="CHEBI:456216"/>
        <dbReference type="EC" id="6.3.2.8"/>
    </reaction>
</comment>
<evidence type="ECO:0000259" key="17">
    <source>
        <dbReference type="Pfam" id="PF08245"/>
    </source>
</evidence>
<evidence type="ECO:0000256" key="12">
    <source>
        <dbReference type="ARBA" id="ARBA00023316"/>
    </source>
</evidence>
<dbReference type="NCBIfam" id="TIGR01082">
    <property type="entry name" value="murC"/>
    <property type="match status" value="1"/>
</dbReference>
<keyword evidence="4" id="KW-0963">Cytoplasm</keyword>
<evidence type="ECO:0000256" key="4">
    <source>
        <dbReference type="ARBA" id="ARBA00022490"/>
    </source>
</evidence>
<dbReference type="Gene3D" id="3.90.190.20">
    <property type="entry name" value="Mur ligase, C-terminal domain"/>
    <property type="match status" value="1"/>
</dbReference>
<evidence type="ECO:0000313" key="18">
    <source>
        <dbReference type="EMBL" id="KKQ38660.1"/>
    </source>
</evidence>
<dbReference type="GO" id="GO:0008763">
    <property type="term" value="F:UDP-N-acetylmuramate-L-alanine ligase activity"/>
    <property type="evidence" value="ECO:0007669"/>
    <property type="project" value="UniProtKB-UniRule"/>
</dbReference>
<keyword evidence="11" id="KW-0131">Cell cycle</keyword>
<evidence type="ECO:0000256" key="1">
    <source>
        <dbReference type="ARBA" id="ARBA00004496"/>
    </source>
</evidence>
<dbReference type="Pfam" id="PF08245">
    <property type="entry name" value="Mur_ligase_M"/>
    <property type="match status" value="1"/>
</dbReference>
<dbReference type="Pfam" id="PF02875">
    <property type="entry name" value="Mur_ligase_C"/>
    <property type="match status" value="1"/>
</dbReference>
<dbReference type="PATRIC" id="fig|1618481.3.peg.195"/>
<evidence type="ECO:0000256" key="8">
    <source>
        <dbReference type="ARBA" id="ARBA00022840"/>
    </source>
</evidence>
<dbReference type="GO" id="GO:0005524">
    <property type="term" value="F:ATP binding"/>
    <property type="evidence" value="ECO:0007669"/>
    <property type="project" value="UniProtKB-KW"/>
</dbReference>
<evidence type="ECO:0000259" key="15">
    <source>
        <dbReference type="Pfam" id="PF01225"/>
    </source>
</evidence>
<dbReference type="InterPro" id="IPR013221">
    <property type="entry name" value="Mur_ligase_cen"/>
</dbReference>
<evidence type="ECO:0000256" key="9">
    <source>
        <dbReference type="ARBA" id="ARBA00022960"/>
    </source>
</evidence>
<dbReference type="GO" id="GO:0009252">
    <property type="term" value="P:peptidoglycan biosynthetic process"/>
    <property type="evidence" value="ECO:0007669"/>
    <property type="project" value="UniProtKB-UniRule"/>
</dbReference>
<name>A0A0G0HJC3_9BACT</name>
<sequence>MFTYSQHIFFVGIKGVAMANLARILVQLGKHVSGSDVEETFITDEIIESCAIKVIHSFEGDDLPNETELVVYAASHEGRNNPQVVEAEQRNIKVLHQSELLSQLMKLFNTSIAVAGCHGKTTTTALLSFALKKLTPEMSYMVGTSSFNGWYGGDYDGTQYFVVEADEYGIDPPDNLTPKFHLLNPDYAIITNIDHDHPDVYPSIYDTKKAFQIFMNKLLQKDFILPHLIVCEDDENIRDLQKSMKRDSFITYGFSKQADVQIMQMTTSKLGSHFYISSKLFELQNVPVQINLFGEMNTLNAAAVLTLLLQLGFSKEKIIQAMHGFTGAKRRFEYVGKTKKIILYDDYAHHPAEISATIAAARLRFPNKRLVVLFQPHTYSRTEKMKHEFVKALSQADKVVLLPIFPSAREKQTDNKITSEVLAELGNKMNTDTMISSQSKDEAMYQLEVLVKPNDLIITMGAGDVYMLGKHILEIAEKK</sequence>
<dbReference type="EMBL" id="LBTJ01000006">
    <property type="protein sequence ID" value="KKQ38660.1"/>
    <property type="molecule type" value="Genomic_DNA"/>
</dbReference>
<dbReference type="UniPathway" id="UPA00219"/>
<dbReference type="SUPFAM" id="SSF53623">
    <property type="entry name" value="MurD-like peptide ligases, catalytic domain"/>
    <property type="match status" value="1"/>
</dbReference>
<protein>
    <recommendedName>
        <fullName evidence="3 14">UDP-N-acetylmuramate--L-alanine ligase</fullName>
        <ecNumber evidence="3 14">6.3.2.8</ecNumber>
    </recommendedName>
</protein>
<dbReference type="PANTHER" id="PTHR43445:SF3">
    <property type="entry name" value="UDP-N-ACETYLMURAMATE--L-ALANINE LIGASE"/>
    <property type="match status" value="1"/>
</dbReference>
<keyword evidence="5 18" id="KW-0436">Ligase</keyword>
<dbReference type="GO" id="GO:0005737">
    <property type="term" value="C:cytoplasm"/>
    <property type="evidence" value="ECO:0007669"/>
    <property type="project" value="UniProtKB-SubCell"/>
</dbReference>
<dbReference type="InterPro" id="IPR000713">
    <property type="entry name" value="Mur_ligase_N"/>
</dbReference>
<dbReference type="EC" id="6.3.2.8" evidence="3 14"/>
<keyword evidence="10" id="KW-0573">Peptidoglycan synthesis</keyword>
<dbReference type="InterPro" id="IPR036615">
    <property type="entry name" value="Mur_ligase_C_dom_sf"/>
</dbReference>
<comment type="caution">
    <text evidence="18">The sequence shown here is derived from an EMBL/GenBank/DDBJ whole genome shotgun (WGS) entry which is preliminary data.</text>
</comment>
<dbReference type="SUPFAM" id="SSF51984">
    <property type="entry name" value="MurCD N-terminal domain"/>
    <property type="match status" value="1"/>
</dbReference>
<evidence type="ECO:0000256" key="11">
    <source>
        <dbReference type="ARBA" id="ARBA00023306"/>
    </source>
</evidence>
<dbReference type="GO" id="GO:0071555">
    <property type="term" value="P:cell wall organization"/>
    <property type="evidence" value="ECO:0007669"/>
    <property type="project" value="UniProtKB-KW"/>
</dbReference>
<dbReference type="Gene3D" id="3.40.1190.10">
    <property type="entry name" value="Mur-like, catalytic domain"/>
    <property type="match status" value="1"/>
</dbReference>
<evidence type="ECO:0000256" key="13">
    <source>
        <dbReference type="ARBA" id="ARBA00047833"/>
    </source>
</evidence>
<dbReference type="GO" id="GO:0051301">
    <property type="term" value="P:cell division"/>
    <property type="evidence" value="ECO:0007669"/>
    <property type="project" value="UniProtKB-KW"/>
</dbReference>
<evidence type="ECO:0000256" key="5">
    <source>
        <dbReference type="ARBA" id="ARBA00022598"/>
    </source>
</evidence>
<dbReference type="InterPro" id="IPR005758">
    <property type="entry name" value="UDP-N-AcMur_Ala_ligase_MurC"/>
</dbReference>
<dbReference type="STRING" id="1618481.US54_C0006G0013"/>
<dbReference type="AlphaFoldDB" id="A0A0G0HJC3"/>
<keyword evidence="9" id="KW-0133">Cell shape</keyword>
<keyword evidence="7" id="KW-0547">Nucleotide-binding</keyword>
<dbReference type="Proteomes" id="UP000034471">
    <property type="component" value="Unassembled WGS sequence"/>
</dbReference>
<evidence type="ECO:0000256" key="2">
    <source>
        <dbReference type="ARBA" id="ARBA00004752"/>
    </source>
</evidence>
<evidence type="ECO:0000256" key="3">
    <source>
        <dbReference type="ARBA" id="ARBA00012211"/>
    </source>
</evidence>
<evidence type="ECO:0000256" key="10">
    <source>
        <dbReference type="ARBA" id="ARBA00022984"/>
    </source>
</evidence>